<dbReference type="PANTHER" id="PTHR19370:SF171">
    <property type="entry name" value="NADH-CYTOCHROME B5 REDUCTASE 2"/>
    <property type="match status" value="1"/>
</dbReference>
<evidence type="ECO:0000256" key="6">
    <source>
        <dbReference type="ARBA" id="ARBA00022787"/>
    </source>
</evidence>
<sequence>MFSTRLFRPAAQLSSHVRRYASEAPKSGGSNNALYLGLGGAALVGGGYFAFAGKKDPIAAAREQTEPKRENVPPSQGGPPDKVFIGGDQGFINLVLDQVDNINHNTKKFRFKFDNPDAVSGLSVASALITKYKGPEDEKPTIRPYTPTSDEDERGYLDLIVKKYKGGPMSEHLHAMEPGQQLAIKGPIPKYPWAPNKHNHIALIAGGTGITPMYQLCRAIFKNPDDKTKVTLVFGNVSEEDILLKREFEDLEQQFPQRFRAFYVLDNPPKDWKQGKGFITKDLLKTVIPSPDEDNVKVFICGPPGLYKAISGPKKSPADQGELSGYLQELGYSKDQVYKF</sequence>
<dbReference type="Pfam" id="PF00970">
    <property type="entry name" value="FAD_binding_6"/>
    <property type="match status" value="1"/>
</dbReference>
<comment type="cofactor">
    <cofactor evidence="1 15 16">
        <name>FAD</name>
        <dbReference type="ChEBI" id="CHEBI:57692"/>
    </cofactor>
</comment>
<keyword evidence="8" id="KW-1133">Transmembrane helix</keyword>
<feature type="domain" description="FAD-binding FR-type" evidence="18">
    <location>
        <begin position="89"/>
        <end position="194"/>
    </location>
</feature>
<dbReference type="EMBL" id="CAVMBE010000015">
    <property type="protein sequence ID" value="CAK3944235.1"/>
    <property type="molecule type" value="Genomic_DNA"/>
</dbReference>
<dbReference type="SUPFAM" id="SSF52343">
    <property type="entry name" value="Ferredoxin reductase-like, C-terminal NADP-linked domain"/>
    <property type="match status" value="1"/>
</dbReference>
<feature type="binding site" evidence="15">
    <location>
        <position position="170"/>
    </location>
    <ligand>
        <name>FAD</name>
        <dbReference type="ChEBI" id="CHEBI:57692"/>
    </ligand>
</feature>
<dbReference type="InterPro" id="IPR017938">
    <property type="entry name" value="Riboflavin_synthase-like_b-brl"/>
</dbReference>
<evidence type="ECO:0000256" key="7">
    <source>
        <dbReference type="ARBA" id="ARBA00022827"/>
    </source>
</evidence>
<keyword evidence="11" id="KW-0496">Mitochondrion</keyword>
<evidence type="ECO:0000256" key="16">
    <source>
        <dbReference type="RuleBase" id="RU361226"/>
    </source>
</evidence>
<feature type="binding site" evidence="15">
    <location>
        <position position="145"/>
    </location>
    <ligand>
        <name>FAD</name>
        <dbReference type="ChEBI" id="CHEBI:57692"/>
    </ligand>
</feature>
<evidence type="ECO:0000256" key="15">
    <source>
        <dbReference type="PIRSR" id="PIRSR601834-1"/>
    </source>
</evidence>
<keyword evidence="9 16" id="KW-0560">Oxidoreductase</keyword>
<protein>
    <recommendedName>
        <fullName evidence="16">NADH-cytochrome b5 reductase</fullName>
        <ecNumber evidence="16">1.6.2.2</ecNumber>
    </recommendedName>
</protein>
<keyword evidence="7 15" id="KW-0274">FAD</keyword>
<evidence type="ECO:0000259" key="18">
    <source>
        <dbReference type="PROSITE" id="PS51384"/>
    </source>
</evidence>
<comment type="subcellular location">
    <subcellularLocation>
        <location evidence="2">Mitochondrion outer membrane</location>
        <topology evidence="2">Single-pass membrane protein</topology>
    </subcellularLocation>
</comment>
<evidence type="ECO:0000313" key="19">
    <source>
        <dbReference type="EMBL" id="CAK3944235.1"/>
    </source>
</evidence>
<feature type="binding site" evidence="15">
    <location>
        <position position="169"/>
    </location>
    <ligand>
        <name>FAD</name>
        <dbReference type="ChEBI" id="CHEBI:57692"/>
    </ligand>
</feature>
<evidence type="ECO:0000313" key="20">
    <source>
        <dbReference type="Proteomes" id="UP001296104"/>
    </source>
</evidence>
<dbReference type="EC" id="1.6.2.2" evidence="16"/>
<dbReference type="GO" id="GO:0006696">
    <property type="term" value="P:ergosterol biosynthetic process"/>
    <property type="evidence" value="ECO:0007669"/>
    <property type="project" value="TreeGrafter"/>
</dbReference>
<evidence type="ECO:0000256" key="2">
    <source>
        <dbReference type="ARBA" id="ARBA00004572"/>
    </source>
</evidence>
<keyword evidence="20" id="KW-1185">Reference proteome</keyword>
<feature type="binding site" evidence="15">
    <location>
        <position position="211"/>
    </location>
    <ligand>
        <name>FAD</name>
        <dbReference type="ChEBI" id="CHEBI:57692"/>
    </ligand>
</feature>
<dbReference type="Gene3D" id="2.40.30.10">
    <property type="entry name" value="Translation factors"/>
    <property type="match status" value="1"/>
</dbReference>
<dbReference type="PRINTS" id="PR00371">
    <property type="entry name" value="FPNCR"/>
</dbReference>
<feature type="binding site" evidence="15">
    <location>
        <position position="144"/>
    </location>
    <ligand>
        <name>FAD</name>
        <dbReference type="ChEBI" id="CHEBI:57692"/>
    </ligand>
</feature>
<dbReference type="GO" id="GO:0005741">
    <property type="term" value="C:mitochondrial outer membrane"/>
    <property type="evidence" value="ECO:0007669"/>
    <property type="project" value="UniProtKB-SubCell"/>
</dbReference>
<dbReference type="Gene3D" id="3.40.50.80">
    <property type="entry name" value="Nucleotide-binding domain of ferredoxin-NADP reductase (FNR) module"/>
    <property type="match status" value="1"/>
</dbReference>
<evidence type="ECO:0000256" key="11">
    <source>
        <dbReference type="ARBA" id="ARBA00023128"/>
    </source>
</evidence>
<keyword evidence="4 15" id="KW-0285">Flavoprotein</keyword>
<evidence type="ECO:0000256" key="10">
    <source>
        <dbReference type="ARBA" id="ARBA00023027"/>
    </source>
</evidence>
<evidence type="ECO:0000256" key="1">
    <source>
        <dbReference type="ARBA" id="ARBA00001974"/>
    </source>
</evidence>
<feature type="binding site" evidence="15">
    <location>
        <position position="143"/>
    </location>
    <ligand>
        <name>FAD</name>
        <dbReference type="ChEBI" id="CHEBI:57692"/>
    </ligand>
</feature>
<dbReference type="AlphaFoldDB" id="A0AAI9E9F3"/>
<evidence type="ECO:0000256" key="13">
    <source>
        <dbReference type="ARBA" id="ARBA00037464"/>
    </source>
</evidence>
<dbReference type="InterPro" id="IPR001433">
    <property type="entry name" value="OxRdtase_FAD/NAD-bd"/>
</dbReference>
<accession>A0AAI9E9F3</accession>
<comment type="function">
    <text evidence="13">May mediate the reduction of outer membrane cytochrome b5.</text>
</comment>
<evidence type="ECO:0000256" key="4">
    <source>
        <dbReference type="ARBA" id="ARBA00022630"/>
    </source>
</evidence>
<dbReference type="PROSITE" id="PS51384">
    <property type="entry name" value="FAD_FR"/>
    <property type="match status" value="1"/>
</dbReference>
<feature type="binding site" evidence="15">
    <location>
        <position position="160"/>
    </location>
    <ligand>
        <name>FAD</name>
        <dbReference type="ChEBI" id="CHEBI:57692"/>
    </ligand>
</feature>
<evidence type="ECO:0000256" key="8">
    <source>
        <dbReference type="ARBA" id="ARBA00022989"/>
    </source>
</evidence>
<feature type="region of interest" description="Disordered" evidence="17">
    <location>
        <begin position="63"/>
        <end position="83"/>
    </location>
</feature>
<dbReference type="InterPro" id="IPR001834">
    <property type="entry name" value="CBR-like"/>
</dbReference>
<dbReference type="FunFam" id="3.40.50.80:FF:000009">
    <property type="entry name" value="NADH-cytochrome b5 reductase"/>
    <property type="match status" value="1"/>
</dbReference>
<keyword evidence="6" id="KW-1000">Mitochondrion outer membrane</keyword>
<dbReference type="GO" id="GO:0090524">
    <property type="term" value="F:cytochrome-b5 reductase activity, acting on NADH"/>
    <property type="evidence" value="ECO:0007669"/>
    <property type="project" value="UniProtKB-EC"/>
</dbReference>
<dbReference type="CDD" id="cd06183">
    <property type="entry name" value="cyt_b5_reduct_like"/>
    <property type="match status" value="1"/>
</dbReference>
<dbReference type="SUPFAM" id="SSF63380">
    <property type="entry name" value="Riboflavin synthase domain-like"/>
    <property type="match status" value="1"/>
</dbReference>
<keyword evidence="10 16" id="KW-0520">NAD</keyword>
<evidence type="ECO:0000256" key="14">
    <source>
        <dbReference type="ARBA" id="ARBA00047682"/>
    </source>
</evidence>
<dbReference type="PANTHER" id="PTHR19370">
    <property type="entry name" value="NADH-CYTOCHROME B5 REDUCTASE"/>
    <property type="match status" value="1"/>
</dbReference>
<proteinExistence type="inferred from homology"/>
<evidence type="ECO:0000256" key="3">
    <source>
        <dbReference type="ARBA" id="ARBA00006105"/>
    </source>
</evidence>
<gene>
    <name evidence="19" type="ORF">LECACI_7A003156</name>
</gene>
<dbReference type="InterPro" id="IPR039261">
    <property type="entry name" value="FNR_nucleotide-bd"/>
</dbReference>
<dbReference type="InterPro" id="IPR008333">
    <property type="entry name" value="Cbr1-like_FAD-bd_dom"/>
</dbReference>
<comment type="catalytic activity">
    <reaction evidence="14 16">
        <text>2 Fe(III)-[cytochrome b5] + NADH = 2 Fe(II)-[cytochrome b5] + NAD(+) + H(+)</text>
        <dbReference type="Rhea" id="RHEA:46680"/>
        <dbReference type="Rhea" id="RHEA-COMP:10438"/>
        <dbReference type="Rhea" id="RHEA-COMP:10439"/>
        <dbReference type="ChEBI" id="CHEBI:15378"/>
        <dbReference type="ChEBI" id="CHEBI:29033"/>
        <dbReference type="ChEBI" id="CHEBI:29034"/>
        <dbReference type="ChEBI" id="CHEBI:57540"/>
        <dbReference type="ChEBI" id="CHEBI:57945"/>
        <dbReference type="EC" id="1.6.2.2"/>
    </reaction>
</comment>
<feature type="binding site" evidence="15">
    <location>
        <position position="162"/>
    </location>
    <ligand>
        <name>FAD</name>
        <dbReference type="ChEBI" id="CHEBI:57692"/>
    </ligand>
</feature>
<organism evidence="19 20">
    <name type="scientific">Lecanosticta acicola</name>
    <dbReference type="NCBI Taxonomy" id="111012"/>
    <lineage>
        <taxon>Eukaryota</taxon>
        <taxon>Fungi</taxon>
        <taxon>Dikarya</taxon>
        <taxon>Ascomycota</taxon>
        <taxon>Pezizomycotina</taxon>
        <taxon>Dothideomycetes</taxon>
        <taxon>Dothideomycetidae</taxon>
        <taxon>Mycosphaerellales</taxon>
        <taxon>Mycosphaerellaceae</taxon>
        <taxon>Lecanosticta</taxon>
    </lineage>
</organism>
<comment type="similarity">
    <text evidence="3 16">Belongs to the flavoprotein pyridine nucleotide cytochrome reductase family.</text>
</comment>
<keyword evidence="12" id="KW-0472">Membrane</keyword>
<evidence type="ECO:0000256" key="17">
    <source>
        <dbReference type="SAM" id="MobiDB-lite"/>
    </source>
</evidence>
<comment type="caution">
    <text evidence="19">The sequence shown here is derived from an EMBL/GenBank/DDBJ whole genome shotgun (WGS) entry which is preliminary data.</text>
</comment>
<name>A0AAI9E9F3_9PEZI</name>
<dbReference type="InterPro" id="IPR017927">
    <property type="entry name" value="FAD-bd_FR_type"/>
</dbReference>
<dbReference type="FunFam" id="2.40.30.10:FF:000032">
    <property type="entry name" value="NADH-cytochrome b5 reductase"/>
    <property type="match status" value="1"/>
</dbReference>
<reference evidence="19" key="1">
    <citation type="submission" date="2023-11" db="EMBL/GenBank/DDBJ databases">
        <authorList>
            <person name="Alioto T."/>
            <person name="Alioto T."/>
            <person name="Gomez Garrido J."/>
        </authorList>
    </citation>
    <scope>NUCLEOTIDE SEQUENCE</scope>
</reference>
<dbReference type="PRINTS" id="PR00406">
    <property type="entry name" value="CYTB5RDTASE"/>
</dbReference>
<keyword evidence="5" id="KW-0812">Transmembrane</keyword>
<dbReference type="InterPro" id="IPR001709">
    <property type="entry name" value="Flavoprot_Pyr_Nucl_cyt_Rdtase"/>
</dbReference>
<dbReference type="Proteomes" id="UP001296104">
    <property type="component" value="Unassembled WGS sequence"/>
</dbReference>
<evidence type="ECO:0000256" key="12">
    <source>
        <dbReference type="ARBA" id="ARBA00023136"/>
    </source>
</evidence>
<dbReference type="Pfam" id="PF00175">
    <property type="entry name" value="NAD_binding_1"/>
    <property type="match status" value="1"/>
</dbReference>
<evidence type="ECO:0000256" key="9">
    <source>
        <dbReference type="ARBA" id="ARBA00023002"/>
    </source>
</evidence>
<evidence type="ECO:0000256" key="5">
    <source>
        <dbReference type="ARBA" id="ARBA00022692"/>
    </source>
</evidence>